<keyword evidence="2" id="KW-1185">Reference proteome</keyword>
<dbReference type="GO" id="GO:0005634">
    <property type="term" value="C:nucleus"/>
    <property type="evidence" value="ECO:0007669"/>
    <property type="project" value="TreeGrafter"/>
</dbReference>
<dbReference type="AlphaFoldDB" id="A0A498NN27"/>
<accession>A0A498NN27</accession>
<gene>
    <name evidence="1" type="ORF">ROHU_004322</name>
</gene>
<dbReference type="PANTHER" id="PTHR23098">
    <property type="entry name" value="AGAP001331-PA-RELATED"/>
    <property type="match status" value="1"/>
</dbReference>
<evidence type="ECO:0000313" key="2">
    <source>
        <dbReference type="Proteomes" id="UP000290572"/>
    </source>
</evidence>
<dbReference type="EMBL" id="QBIY01011272">
    <property type="protein sequence ID" value="RXN33325.1"/>
    <property type="molecule type" value="Genomic_DNA"/>
</dbReference>
<sequence>MCWSVVTSRQRCHNELKTNTALLRSFQTISFSISLLKDCGGFQLLRSRGSTRSKELETIPCPDDGYSPDYLLSVTPCLTLSLSQDHQGLKHHLQCQVHAEFDHRLLQVKKKWADLKLSTKKRLAALKRSTTQTGGGQPDPRFVLTPTEERVSALIGPESIVGISVGGDTDEHVSIHEEGM</sequence>
<reference evidence="1 2" key="1">
    <citation type="submission" date="2018-03" db="EMBL/GenBank/DDBJ databases">
        <title>Draft genome sequence of Rohu Carp (Labeo rohita).</title>
        <authorList>
            <person name="Das P."/>
            <person name="Kushwaha B."/>
            <person name="Joshi C.G."/>
            <person name="Kumar D."/>
            <person name="Nagpure N.S."/>
            <person name="Sahoo L."/>
            <person name="Das S.P."/>
            <person name="Bit A."/>
            <person name="Patnaik S."/>
            <person name="Meher P.K."/>
            <person name="Jayasankar P."/>
            <person name="Koringa P.G."/>
            <person name="Patel N.V."/>
            <person name="Hinsu A.T."/>
            <person name="Kumar R."/>
            <person name="Pandey M."/>
            <person name="Agarwal S."/>
            <person name="Srivastava S."/>
            <person name="Singh M."/>
            <person name="Iquebal M.A."/>
            <person name="Jaiswal S."/>
            <person name="Angadi U.B."/>
            <person name="Kumar N."/>
            <person name="Raza M."/>
            <person name="Shah T.M."/>
            <person name="Rai A."/>
            <person name="Jena J.K."/>
        </authorList>
    </citation>
    <scope>NUCLEOTIDE SEQUENCE [LARGE SCALE GENOMIC DNA]</scope>
    <source>
        <strain evidence="1">DASCIFA01</strain>
        <tissue evidence="1">Testis</tissue>
    </source>
</reference>
<evidence type="ECO:0000313" key="1">
    <source>
        <dbReference type="EMBL" id="RXN33325.1"/>
    </source>
</evidence>
<dbReference type="Proteomes" id="UP000290572">
    <property type="component" value="Unassembled WGS sequence"/>
</dbReference>
<proteinExistence type="predicted"/>
<organism evidence="1 2">
    <name type="scientific">Labeo rohita</name>
    <name type="common">Indian major carp</name>
    <name type="synonym">Cyprinus rohita</name>
    <dbReference type="NCBI Taxonomy" id="84645"/>
    <lineage>
        <taxon>Eukaryota</taxon>
        <taxon>Metazoa</taxon>
        <taxon>Chordata</taxon>
        <taxon>Craniata</taxon>
        <taxon>Vertebrata</taxon>
        <taxon>Euteleostomi</taxon>
        <taxon>Actinopterygii</taxon>
        <taxon>Neopterygii</taxon>
        <taxon>Teleostei</taxon>
        <taxon>Ostariophysi</taxon>
        <taxon>Cypriniformes</taxon>
        <taxon>Cyprinidae</taxon>
        <taxon>Labeoninae</taxon>
        <taxon>Labeonini</taxon>
        <taxon>Labeo</taxon>
    </lineage>
</organism>
<comment type="caution">
    <text evidence="1">The sequence shown here is derived from an EMBL/GenBank/DDBJ whole genome shotgun (WGS) entry which is preliminary data.</text>
</comment>
<dbReference type="PANTHER" id="PTHR23098:SF16">
    <property type="entry name" value="REGULATORY PROTEIN ZESTE"/>
    <property type="match status" value="1"/>
</dbReference>
<name>A0A498NN27_LABRO</name>
<protein>
    <submittedName>
        <fullName evidence="1">Nuclear apoptosis-inducing factor 1-like protein</fullName>
    </submittedName>
</protein>